<proteinExistence type="predicted"/>
<evidence type="ECO:0008006" key="3">
    <source>
        <dbReference type="Google" id="ProtNLM"/>
    </source>
</evidence>
<evidence type="ECO:0000313" key="2">
    <source>
        <dbReference type="Proteomes" id="UP001054854"/>
    </source>
</evidence>
<dbReference type="RefSeq" id="WP_236256350.1">
    <property type="nucleotide sequence ID" value="NZ_BNEK01000003.1"/>
</dbReference>
<comment type="caution">
    <text evidence="1">The sequence shown here is derived from an EMBL/GenBank/DDBJ whole genome shotgun (WGS) entry which is preliminary data.</text>
</comment>
<sequence>MTARARLTWNGAAALRGTRAGAVRGLRLAAEHVLERSRRRVPIEEGTLERSGTASVDEEALTAGVSYDAPYAIRQHEELNYRHDHGRSAKYLEGPLTEEAGTVAEIIAAQVRRSLRGR</sequence>
<name>A0ABQ3TUI5_STRHY</name>
<gene>
    <name evidence="1" type="ORF">TPA0910_14340</name>
</gene>
<evidence type="ECO:0000313" key="1">
    <source>
        <dbReference type="EMBL" id="GHJ27001.1"/>
    </source>
</evidence>
<dbReference type="Proteomes" id="UP001054854">
    <property type="component" value="Unassembled WGS sequence"/>
</dbReference>
<keyword evidence="2" id="KW-1185">Reference proteome</keyword>
<protein>
    <recommendedName>
        <fullName evidence="3">HK97 gp10 family phage protein</fullName>
    </recommendedName>
</protein>
<dbReference type="EMBL" id="BNEK01000003">
    <property type="protein sequence ID" value="GHJ27001.1"/>
    <property type="molecule type" value="Genomic_DNA"/>
</dbReference>
<accession>A0ABQ3TUI5</accession>
<organism evidence="1 2">
    <name type="scientific">Streptomyces hygroscopicus</name>
    <dbReference type="NCBI Taxonomy" id="1912"/>
    <lineage>
        <taxon>Bacteria</taxon>
        <taxon>Bacillati</taxon>
        <taxon>Actinomycetota</taxon>
        <taxon>Actinomycetes</taxon>
        <taxon>Kitasatosporales</taxon>
        <taxon>Streptomycetaceae</taxon>
        <taxon>Streptomyces</taxon>
        <taxon>Streptomyces violaceusniger group</taxon>
    </lineage>
</organism>
<reference evidence="1" key="1">
    <citation type="submission" date="2024-05" db="EMBL/GenBank/DDBJ databases">
        <title>Whole genome shotgun sequence of Streptomyces hygroscopicus NBRC 113678.</title>
        <authorList>
            <person name="Komaki H."/>
            <person name="Tamura T."/>
        </authorList>
    </citation>
    <scope>NUCLEOTIDE SEQUENCE</scope>
    <source>
        <strain evidence="1">N11-34</strain>
    </source>
</reference>